<dbReference type="Proteomes" id="UP000012081">
    <property type="component" value="Unassembled WGS sequence"/>
</dbReference>
<evidence type="ECO:0000313" key="2">
    <source>
        <dbReference type="Proteomes" id="UP000012081"/>
    </source>
</evidence>
<sequence>MDRKWRIEQLKNQITRKNQPSHSVLFQECLDALGEGTIVLSKEKGQEIYAALQSAYPFTNWGRIDWDQIGCFEEFDSIEDAVSYVCISLGKSSIDVFLLWGYGDDPVLQTDLSGIVSAFDDITAIGGDQWIFSPRHGFVIELFHDGIIRAIGK</sequence>
<comment type="caution">
    <text evidence="1">The sequence shown here is derived from an EMBL/GenBank/DDBJ whole genome shotgun (WGS) entry which is preliminary data.</text>
</comment>
<accession>M8DLB3</accession>
<keyword evidence="2" id="KW-1185">Reference proteome</keyword>
<dbReference type="CDD" id="cd20693">
    <property type="entry name" value="CdiI_EcoliA0-like"/>
    <property type="match status" value="1"/>
</dbReference>
<dbReference type="EMBL" id="APBN01000001">
    <property type="protein sequence ID" value="EMT54277.1"/>
    <property type="molecule type" value="Genomic_DNA"/>
</dbReference>
<reference evidence="1 2" key="1">
    <citation type="submission" date="2013-03" db="EMBL/GenBank/DDBJ databases">
        <title>Assembly of a new bacterial strain Brevibacillus borstelensis AK1.</title>
        <authorList>
            <person name="Rajan I."/>
            <person name="PoliReddy D."/>
            <person name="Sugumar T."/>
            <person name="Rathinam K."/>
            <person name="Alqarawi S."/>
            <person name="Khalil A.B."/>
            <person name="Sivakumar N."/>
        </authorList>
    </citation>
    <scope>NUCLEOTIDE SEQUENCE [LARGE SCALE GENOMIC DNA]</scope>
    <source>
        <strain evidence="1 2">AK1</strain>
    </source>
</reference>
<name>M8DLB3_9BACL</name>
<gene>
    <name evidence="1" type="ORF">I532_01685</name>
</gene>
<proteinExistence type="predicted"/>
<dbReference type="STRING" id="1300222.I532_01685"/>
<dbReference type="InterPro" id="IPR049585">
    <property type="entry name" value="CdiI_EcoliA0-like"/>
</dbReference>
<evidence type="ECO:0000313" key="1">
    <source>
        <dbReference type="EMBL" id="EMT54277.1"/>
    </source>
</evidence>
<organism evidence="1 2">
    <name type="scientific">Brevibacillus borstelensis AK1</name>
    <dbReference type="NCBI Taxonomy" id="1300222"/>
    <lineage>
        <taxon>Bacteria</taxon>
        <taxon>Bacillati</taxon>
        <taxon>Bacillota</taxon>
        <taxon>Bacilli</taxon>
        <taxon>Bacillales</taxon>
        <taxon>Paenibacillaceae</taxon>
        <taxon>Brevibacillus</taxon>
    </lineage>
</organism>
<dbReference type="AlphaFoldDB" id="M8DLB3"/>
<protein>
    <submittedName>
        <fullName evidence="1">Uncharacterized protein</fullName>
    </submittedName>
</protein>
<dbReference type="RefSeq" id="WP_003385997.1">
    <property type="nucleotide sequence ID" value="NZ_APBN01000001.1"/>
</dbReference>
<dbReference type="OrthoDB" id="6565706at2"/>
<dbReference type="Pfam" id="PF24172">
    <property type="entry name" value="CdiI_ImmP"/>
    <property type="match status" value="1"/>
</dbReference>